<keyword evidence="3" id="KW-1185">Reference proteome</keyword>
<name>A0ABX9D591_9ACTN</name>
<evidence type="ECO:0000313" key="3">
    <source>
        <dbReference type="Proteomes" id="UP000249045"/>
    </source>
</evidence>
<keyword evidence="1" id="KW-1133">Transmembrane helix</keyword>
<evidence type="ECO:0000256" key="1">
    <source>
        <dbReference type="SAM" id="Phobius"/>
    </source>
</evidence>
<feature type="transmembrane region" description="Helical" evidence="1">
    <location>
        <begin position="30"/>
        <end position="50"/>
    </location>
</feature>
<organism evidence="2 3">
    <name type="scientific">Micromonospora noduli</name>
    <dbReference type="NCBI Taxonomy" id="709876"/>
    <lineage>
        <taxon>Bacteria</taxon>
        <taxon>Bacillati</taxon>
        <taxon>Actinomycetota</taxon>
        <taxon>Actinomycetes</taxon>
        <taxon>Micromonosporales</taxon>
        <taxon>Micromonosporaceae</taxon>
        <taxon>Micromonospora</taxon>
    </lineage>
</organism>
<accession>A0ABX9D591</accession>
<evidence type="ECO:0000313" key="2">
    <source>
        <dbReference type="EMBL" id="RAO21622.1"/>
    </source>
</evidence>
<comment type="caution">
    <text evidence="2">The sequence shown here is derived from an EMBL/GenBank/DDBJ whole genome shotgun (WGS) entry which is preliminary data.</text>
</comment>
<reference evidence="2 3" key="1">
    <citation type="submission" date="2018-03" db="EMBL/GenBank/DDBJ databases">
        <title>Defining the species Micromonospora saelicesensis and Micromonospora noduli under the framework of genomics.</title>
        <authorList>
            <person name="Riesco R."/>
            <person name="Trujillo M.E."/>
        </authorList>
    </citation>
    <scope>NUCLEOTIDE SEQUENCE [LARGE SCALE GENOMIC DNA]</scope>
    <source>
        <strain evidence="2 3">MED15</strain>
    </source>
</reference>
<dbReference type="EMBL" id="PYAC01000007">
    <property type="protein sequence ID" value="RAO21622.1"/>
    <property type="molecule type" value="Genomic_DNA"/>
</dbReference>
<dbReference type="Proteomes" id="UP000249045">
    <property type="component" value="Unassembled WGS sequence"/>
</dbReference>
<keyword evidence="1" id="KW-0812">Transmembrane</keyword>
<sequence length="79" mass="8812">MSYDWLPVVSEPSGSAVLLRQMPNGLTPNFTHGFAALILLFISWISRLMLSRRQSARSVKPRLWVAKAASSGTWWVPLG</sequence>
<protein>
    <submittedName>
        <fullName evidence="2">Uncharacterized protein</fullName>
    </submittedName>
</protein>
<proteinExistence type="predicted"/>
<keyword evidence="1" id="KW-0472">Membrane</keyword>
<gene>
    <name evidence="2" type="ORF">MED15_02071</name>
</gene>